<dbReference type="EMBL" id="JABSTV010001255">
    <property type="protein sequence ID" value="KAH7935020.1"/>
    <property type="molecule type" value="Genomic_DNA"/>
</dbReference>
<keyword evidence="2" id="KW-1185">Reference proteome</keyword>
<organism evidence="1 2">
    <name type="scientific">Rhipicephalus sanguineus</name>
    <name type="common">Brown dog tick</name>
    <name type="synonym">Ixodes sanguineus</name>
    <dbReference type="NCBI Taxonomy" id="34632"/>
    <lineage>
        <taxon>Eukaryota</taxon>
        <taxon>Metazoa</taxon>
        <taxon>Ecdysozoa</taxon>
        <taxon>Arthropoda</taxon>
        <taxon>Chelicerata</taxon>
        <taxon>Arachnida</taxon>
        <taxon>Acari</taxon>
        <taxon>Parasitiformes</taxon>
        <taxon>Ixodida</taxon>
        <taxon>Ixodoidea</taxon>
        <taxon>Ixodidae</taxon>
        <taxon>Rhipicephalinae</taxon>
        <taxon>Rhipicephalus</taxon>
        <taxon>Rhipicephalus</taxon>
    </lineage>
</organism>
<protein>
    <submittedName>
        <fullName evidence="1">Uncharacterized protein</fullName>
    </submittedName>
</protein>
<evidence type="ECO:0000313" key="1">
    <source>
        <dbReference type="EMBL" id="KAH7935020.1"/>
    </source>
</evidence>
<comment type="caution">
    <text evidence="1">The sequence shown here is derived from an EMBL/GenBank/DDBJ whole genome shotgun (WGS) entry which is preliminary data.</text>
</comment>
<evidence type="ECO:0000313" key="2">
    <source>
        <dbReference type="Proteomes" id="UP000821837"/>
    </source>
</evidence>
<dbReference type="Proteomes" id="UP000821837">
    <property type="component" value="Unassembled WGS sequence"/>
</dbReference>
<sequence length="69" mass="7471">MLPRVHPPLKPFKPVYSRALFTKLDVILELNGVTAQPMMRANLLNALPPGGQGPRVSLLLVLRLDAGAS</sequence>
<name>A0A9D4PC55_RHISA</name>
<reference evidence="1" key="1">
    <citation type="journal article" date="2020" name="Cell">
        <title>Large-Scale Comparative Analyses of Tick Genomes Elucidate Their Genetic Diversity and Vector Capacities.</title>
        <authorList>
            <consortium name="Tick Genome and Microbiome Consortium (TIGMIC)"/>
            <person name="Jia N."/>
            <person name="Wang J."/>
            <person name="Shi W."/>
            <person name="Du L."/>
            <person name="Sun Y."/>
            <person name="Zhan W."/>
            <person name="Jiang J.F."/>
            <person name="Wang Q."/>
            <person name="Zhang B."/>
            <person name="Ji P."/>
            <person name="Bell-Sakyi L."/>
            <person name="Cui X.M."/>
            <person name="Yuan T.T."/>
            <person name="Jiang B.G."/>
            <person name="Yang W.F."/>
            <person name="Lam T.T."/>
            <person name="Chang Q.C."/>
            <person name="Ding S.J."/>
            <person name="Wang X.J."/>
            <person name="Zhu J.G."/>
            <person name="Ruan X.D."/>
            <person name="Zhao L."/>
            <person name="Wei J.T."/>
            <person name="Ye R.Z."/>
            <person name="Que T.C."/>
            <person name="Du C.H."/>
            <person name="Zhou Y.H."/>
            <person name="Cheng J.X."/>
            <person name="Dai P.F."/>
            <person name="Guo W.B."/>
            <person name="Han X.H."/>
            <person name="Huang E.J."/>
            <person name="Li L.F."/>
            <person name="Wei W."/>
            <person name="Gao Y.C."/>
            <person name="Liu J.Z."/>
            <person name="Shao H.Z."/>
            <person name="Wang X."/>
            <person name="Wang C.C."/>
            <person name="Yang T.C."/>
            <person name="Huo Q.B."/>
            <person name="Li W."/>
            <person name="Chen H.Y."/>
            <person name="Chen S.E."/>
            <person name="Zhou L.G."/>
            <person name="Ni X.B."/>
            <person name="Tian J.H."/>
            <person name="Sheng Y."/>
            <person name="Liu T."/>
            <person name="Pan Y.S."/>
            <person name="Xia L.Y."/>
            <person name="Li J."/>
            <person name="Zhao F."/>
            <person name="Cao W.C."/>
        </authorList>
    </citation>
    <scope>NUCLEOTIDE SEQUENCE</scope>
    <source>
        <strain evidence="1">Rsan-2018</strain>
    </source>
</reference>
<proteinExistence type="predicted"/>
<dbReference type="AlphaFoldDB" id="A0A9D4PC55"/>
<reference evidence="1" key="2">
    <citation type="submission" date="2021-09" db="EMBL/GenBank/DDBJ databases">
        <authorList>
            <person name="Jia N."/>
            <person name="Wang J."/>
            <person name="Shi W."/>
            <person name="Du L."/>
            <person name="Sun Y."/>
            <person name="Zhan W."/>
            <person name="Jiang J."/>
            <person name="Wang Q."/>
            <person name="Zhang B."/>
            <person name="Ji P."/>
            <person name="Sakyi L.B."/>
            <person name="Cui X."/>
            <person name="Yuan T."/>
            <person name="Jiang B."/>
            <person name="Yang W."/>
            <person name="Lam T.T.-Y."/>
            <person name="Chang Q."/>
            <person name="Ding S."/>
            <person name="Wang X."/>
            <person name="Zhu J."/>
            <person name="Ruan X."/>
            <person name="Zhao L."/>
            <person name="Wei J."/>
            <person name="Que T."/>
            <person name="Du C."/>
            <person name="Cheng J."/>
            <person name="Dai P."/>
            <person name="Han X."/>
            <person name="Huang E."/>
            <person name="Gao Y."/>
            <person name="Liu J."/>
            <person name="Shao H."/>
            <person name="Ye R."/>
            <person name="Li L."/>
            <person name="Wei W."/>
            <person name="Wang X."/>
            <person name="Wang C."/>
            <person name="Huo Q."/>
            <person name="Li W."/>
            <person name="Guo W."/>
            <person name="Chen H."/>
            <person name="Chen S."/>
            <person name="Zhou L."/>
            <person name="Zhou L."/>
            <person name="Ni X."/>
            <person name="Tian J."/>
            <person name="Zhou Y."/>
            <person name="Sheng Y."/>
            <person name="Liu T."/>
            <person name="Pan Y."/>
            <person name="Xia L."/>
            <person name="Li J."/>
            <person name="Zhao F."/>
            <person name="Cao W."/>
        </authorList>
    </citation>
    <scope>NUCLEOTIDE SEQUENCE</scope>
    <source>
        <strain evidence="1">Rsan-2018</strain>
        <tissue evidence="1">Larvae</tissue>
    </source>
</reference>
<gene>
    <name evidence="1" type="ORF">HPB52_002665</name>
</gene>
<accession>A0A9D4PC55</accession>